<sequence length="425" mass="47332">MKVSVVSKELIIPSSATPSDLKTYRLSYIDQQLPPYYIPLILYYTYDESSTITQTKMTIKLKAALSETLTHFYPLAGRLVKNQNTVDCTDQGVWFSVARVESSLLDIIKCPMIEELNQLVLVGMGSSHVEEQLAVQVNLFDCGGVAIGVCVSHRIADACSFSSFVSHWFATAKGETPSIGPVLNSAALFPPMESHEYSRNPKDPTARAPLQNLVTKRFEFSSLAINRLKSQVVKDSSTVMNVNPTRVEVVTALIWKCGTEALGDCKRSVAFHAVNFRRKMEPSLEDHQFGNLFQMASAVTNDKTADIAGLMAELRASFGKIDSEYLKSLTGENGVEIAKANFKQIGKFMIQEGVGVFRFSSWSRFAVNEGDFGWGKPVWISSAAFNDENCVILMDSRFDDGIEAWVVMDEEHMKKFESIYGLYHK</sequence>
<proteinExistence type="predicted"/>
<accession>A0ACB8XSJ7</accession>
<evidence type="ECO:0000313" key="1">
    <source>
        <dbReference type="EMBL" id="KAI3673590.1"/>
    </source>
</evidence>
<reference evidence="2" key="1">
    <citation type="journal article" date="2022" name="Mol. Ecol. Resour.">
        <title>The genomes of chicory, endive, great burdock and yacon provide insights into Asteraceae palaeo-polyploidization history and plant inulin production.</title>
        <authorList>
            <person name="Fan W."/>
            <person name="Wang S."/>
            <person name="Wang H."/>
            <person name="Wang A."/>
            <person name="Jiang F."/>
            <person name="Liu H."/>
            <person name="Zhao H."/>
            <person name="Xu D."/>
            <person name="Zhang Y."/>
        </authorList>
    </citation>
    <scope>NUCLEOTIDE SEQUENCE [LARGE SCALE GENOMIC DNA]</scope>
    <source>
        <strain evidence="2">cv. Niubang</strain>
    </source>
</reference>
<comment type="caution">
    <text evidence="1">The sequence shown here is derived from an EMBL/GenBank/DDBJ whole genome shotgun (WGS) entry which is preliminary data.</text>
</comment>
<dbReference type="EMBL" id="CM042061">
    <property type="protein sequence ID" value="KAI3673590.1"/>
    <property type="molecule type" value="Genomic_DNA"/>
</dbReference>
<protein>
    <submittedName>
        <fullName evidence="1">Uncharacterized protein</fullName>
    </submittedName>
</protein>
<name>A0ACB8XSJ7_ARCLA</name>
<dbReference type="Proteomes" id="UP001055879">
    <property type="component" value="Linkage Group LG15"/>
</dbReference>
<gene>
    <name evidence="1" type="ORF">L6452_39713</name>
</gene>
<keyword evidence="2" id="KW-1185">Reference proteome</keyword>
<reference evidence="1 2" key="2">
    <citation type="journal article" date="2022" name="Mol. Ecol. Resour.">
        <title>The genomes of chicory, endive, great burdock and yacon provide insights into Asteraceae paleo-polyploidization history and plant inulin production.</title>
        <authorList>
            <person name="Fan W."/>
            <person name="Wang S."/>
            <person name="Wang H."/>
            <person name="Wang A."/>
            <person name="Jiang F."/>
            <person name="Liu H."/>
            <person name="Zhao H."/>
            <person name="Xu D."/>
            <person name="Zhang Y."/>
        </authorList>
    </citation>
    <scope>NUCLEOTIDE SEQUENCE [LARGE SCALE GENOMIC DNA]</scope>
    <source>
        <strain evidence="2">cv. Niubang</strain>
    </source>
</reference>
<evidence type="ECO:0000313" key="2">
    <source>
        <dbReference type="Proteomes" id="UP001055879"/>
    </source>
</evidence>
<organism evidence="1 2">
    <name type="scientific">Arctium lappa</name>
    <name type="common">Greater burdock</name>
    <name type="synonym">Lappa major</name>
    <dbReference type="NCBI Taxonomy" id="4217"/>
    <lineage>
        <taxon>Eukaryota</taxon>
        <taxon>Viridiplantae</taxon>
        <taxon>Streptophyta</taxon>
        <taxon>Embryophyta</taxon>
        <taxon>Tracheophyta</taxon>
        <taxon>Spermatophyta</taxon>
        <taxon>Magnoliopsida</taxon>
        <taxon>eudicotyledons</taxon>
        <taxon>Gunneridae</taxon>
        <taxon>Pentapetalae</taxon>
        <taxon>asterids</taxon>
        <taxon>campanulids</taxon>
        <taxon>Asterales</taxon>
        <taxon>Asteraceae</taxon>
        <taxon>Carduoideae</taxon>
        <taxon>Cardueae</taxon>
        <taxon>Arctiinae</taxon>
        <taxon>Arctium</taxon>
    </lineage>
</organism>